<keyword evidence="3" id="KW-1185">Reference proteome</keyword>
<dbReference type="InterPro" id="IPR037997">
    <property type="entry name" value="Dgk1-like"/>
</dbReference>
<protein>
    <submittedName>
        <fullName evidence="2">Phosphatidate cytidylyltransferase</fullName>
    </submittedName>
</protein>
<reference evidence="2 3" key="2">
    <citation type="journal article" date="2010" name="Stand. Genomic Sci.">
        <title>Complete genome sequence of Sebaldella termitidis type strain (NCTC 11300).</title>
        <authorList>
            <person name="Harmon-Smith M."/>
            <person name="Celia L."/>
            <person name="Chertkov O."/>
            <person name="Lapidus A."/>
            <person name="Copeland A."/>
            <person name="Glavina Del Rio T."/>
            <person name="Nolan M."/>
            <person name="Lucas S."/>
            <person name="Tice H."/>
            <person name="Cheng J.F."/>
            <person name="Han C."/>
            <person name="Detter J.C."/>
            <person name="Bruce D."/>
            <person name="Goodwin L."/>
            <person name="Pitluck S."/>
            <person name="Pati A."/>
            <person name="Liolios K."/>
            <person name="Ivanova N."/>
            <person name="Mavromatis K."/>
            <person name="Mikhailova N."/>
            <person name="Chen A."/>
            <person name="Palaniappan K."/>
            <person name="Land M."/>
            <person name="Hauser L."/>
            <person name="Chang Y.J."/>
            <person name="Jeffries C.D."/>
            <person name="Brettin T."/>
            <person name="Goker M."/>
            <person name="Beck B."/>
            <person name="Bristow J."/>
            <person name="Eisen J.A."/>
            <person name="Markowitz V."/>
            <person name="Hugenholtz P."/>
            <person name="Kyrpides N.C."/>
            <person name="Klenk H.P."/>
            <person name="Chen F."/>
        </authorList>
    </citation>
    <scope>NUCLEOTIDE SEQUENCE [LARGE SCALE GENOMIC DNA]</scope>
    <source>
        <strain evidence="3">ATCC 33386 / NCTC 11300</strain>
    </source>
</reference>
<dbReference type="GO" id="GO:0016779">
    <property type="term" value="F:nucleotidyltransferase activity"/>
    <property type="evidence" value="ECO:0007669"/>
    <property type="project" value="UniProtKB-KW"/>
</dbReference>
<feature type="transmembrane region" description="Helical" evidence="1">
    <location>
        <begin position="6"/>
        <end position="25"/>
    </location>
</feature>
<feature type="transmembrane region" description="Helical" evidence="1">
    <location>
        <begin position="328"/>
        <end position="348"/>
    </location>
</feature>
<feature type="transmembrane region" description="Helical" evidence="1">
    <location>
        <begin position="226"/>
        <end position="245"/>
    </location>
</feature>
<evidence type="ECO:0000313" key="2">
    <source>
        <dbReference type="EMBL" id="ACZ08807.1"/>
    </source>
</evidence>
<accession>D1AJB9</accession>
<reference evidence="3" key="1">
    <citation type="submission" date="2009-09" db="EMBL/GenBank/DDBJ databases">
        <title>The complete chromosome of Sebaldella termitidis ATCC 33386.</title>
        <authorList>
            <consortium name="US DOE Joint Genome Institute (JGI-PGF)"/>
            <person name="Lucas S."/>
            <person name="Copeland A."/>
            <person name="Lapidus A."/>
            <person name="Glavina del Rio T."/>
            <person name="Dalin E."/>
            <person name="Tice H."/>
            <person name="Bruce D."/>
            <person name="Goodwin L."/>
            <person name="Pitluck S."/>
            <person name="Kyrpides N."/>
            <person name="Mavromatis K."/>
            <person name="Ivanova N."/>
            <person name="Mikhailova N."/>
            <person name="Sims D."/>
            <person name="Meincke L."/>
            <person name="Brettin T."/>
            <person name="Detter J.C."/>
            <person name="Han C."/>
            <person name="Larimer F."/>
            <person name="Land M."/>
            <person name="Hauser L."/>
            <person name="Markowitz V."/>
            <person name="Cheng J.F."/>
            <person name="Hugenholtz P."/>
            <person name="Woyke T."/>
            <person name="Wu D."/>
            <person name="Eisen J.A."/>
        </authorList>
    </citation>
    <scope>NUCLEOTIDE SEQUENCE [LARGE SCALE GENOMIC DNA]</scope>
    <source>
        <strain evidence="3">ATCC 33386 / NCTC 11300</strain>
    </source>
</reference>
<feature type="transmembrane region" description="Helical" evidence="1">
    <location>
        <begin position="265"/>
        <end position="289"/>
    </location>
</feature>
<organism evidence="2 3">
    <name type="scientific">Sebaldella termitidis (strain ATCC 33386 / NCTC 11300)</name>
    <dbReference type="NCBI Taxonomy" id="526218"/>
    <lineage>
        <taxon>Bacteria</taxon>
        <taxon>Fusobacteriati</taxon>
        <taxon>Fusobacteriota</taxon>
        <taxon>Fusobacteriia</taxon>
        <taxon>Fusobacteriales</taxon>
        <taxon>Leptotrichiaceae</taxon>
        <taxon>Sebaldella</taxon>
    </lineage>
</organism>
<dbReference type="STRING" id="526218.Sterm_1951"/>
<feature type="transmembrane region" description="Helical" evidence="1">
    <location>
        <begin position="386"/>
        <end position="405"/>
    </location>
</feature>
<dbReference type="HOGENOM" id="CLU_617914_0_0_0"/>
<evidence type="ECO:0000313" key="3">
    <source>
        <dbReference type="Proteomes" id="UP000000845"/>
    </source>
</evidence>
<feature type="transmembrane region" description="Helical" evidence="1">
    <location>
        <begin position="182"/>
        <end position="205"/>
    </location>
</feature>
<dbReference type="eggNOG" id="COG0170">
    <property type="taxonomic scope" value="Bacteria"/>
</dbReference>
<feature type="transmembrane region" description="Helical" evidence="1">
    <location>
        <begin position="60"/>
        <end position="77"/>
    </location>
</feature>
<dbReference type="RefSeq" id="WP_012861401.1">
    <property type="nucleotide sequence ID" value="NC_013517.1"/>
</dbReference>
<feature type="transmembrane region" description="Helical" evidence="1">
    <location>
        <begin position="158"/>
        <end position="176"/>
    </location>
</feature>
<dbReference type="PANTHER" id="PTHR31303">
    <property type="entry name" value="CTP-DEPENDENT DIACYLGLYCEROL KINASE 1"/>
    <property type="match status" value="1"/>
</dbReference>
<dbReference type="EMBL" id="CP001739">
    <property type="protein sequence ID" value="ACZ08807.1"/>
    <property type="molecule type" value="Genomic_DNA"/>
</dbReference>
<dbReference type="GO" id="GO:0004143">
    <property type="term" value="F:ATP-dependent diacylglycerol kinase activity"/>
    <property type="evidence" value="ECO:0007669"/>
    <property type="project" value="InterPro"/>
</dbReference>
<keyword evidence="1" id="KW-0812">Transmembrane</keyword>
<keyword evidence="2" id="KW-0808">Transferase</keyword>
<sequence>MKILIFILIIFLLYGLLFLVIDKLEKKGRVDSELTRKLLHIGSGLIALLFPLLFKSLTGVVYLGIFFIILLLILRNMEKFSGGIGKALRKDERQSRGDIYFIASIVILWVFSYSNRILYYIPLLILIFPDALAALGGMKFGKIKYKSVVGEKSVEGSAIFFIVTLVITLGSLLLFTKTGLGLSMIISLLMAFLSMILEAISWRGLDNIFVPVLSFFILKSSMESDIFTTGINLLVTIILFLIVIFGKKYASLSDDAALTGAFYCYFVWITGGIKWTAATFFLYVLYRAVTIKPDFDKKEPYNFATMLIICLPALFWLIVYRITNIEDIFYVYLTVISSHLSIIGTARMRYTHPEIDFKRVVLINSLIGISYLTIFMNIFSEGSEKIIWIFCIIAVCLAAFIFNILQSERKDYTLNKYSLIKHLLTVFICSFIVLIPIWGKYFFK</sequence>
<keyword evidence="1" id="KW-0472">Membrane</keyword>
<name>D1AJB9_SEBTE</name>
<feature type="transmembrane region" description="Helical" evidence="1">
    <location>
        <begin position="97"/>
        <end position="113"/>
    </location>
</feature>
<keyword evidence="1" id="KW-1133">Transmembrane helix</keyword>
<dbReference type="PANTHER" id="PTHR31303:SF1">
    <property type="entry name" value="CTP-DEPENDENT DIACYLGLYCEROL KINASE 1"/>
    <property type="match status" value="1"/>
</dbReference>
<feature type="transmembrane region" description="Helical" evidence="1">
    <location>
        <begin position="360"/>
        <end position="380"/>
    </location>
</feature>
<keyword evidence="2" id="KW-0548">Nucleotidyltransferase</keyword>
<dbReference type="Proteomes" id="UP000000845">
    <property type="component" value="Chromosome"/>
</dbReference>
<evidence type="ECO:0000256" key="1">
    <source>
        <dbReference type="SAM" id="Phobius"/>
    </source>
</evidence>
<dbReference type="KEGG" id="str:Sterm_1951"/>
<gene>
    <name evidence="2" type="ordered locus">Sterm_1951</name>
</gene>
<feature type="transmembrane region" description="Helical" evidence="1">
    <location>
        <begin position="119"/>
        <end position="137"/>
    </location>
</feature>
<feature type="transmembrane region" description="Helical" evidence="1">
    <location>
        <begin position="301"/>
        <end position="322"/>
    </location>
</feature>
<feature type="transmembrane region" description="Helical" evidence="1">
    <location>
        <begin position="417"/>
        <end position="438"/>
    </location>
</feature>
<proteinExistence type="predicted"/>
<dbReference type="AlphaFoldDB" id="D1AJB9"/>